<sequence>MRETWIRLRLGWTPPDGGSALSWVLWQPGYTPAPWPTAELKPAFTYYACDELRGGGRGVIARATVTALLPPTEVVSPDAAHELVAERLFDDTLSIDDLPWHTNAYNRSKAGAPWPQRITAWRTATESVGPHLLPELTRFPRTGWLRSDRISL</sequence>
<proteinExistence type="predicted"/>
<dbReference type="RefSeq" id="WP_259621796.1">
    <property type="nucleotide sequence ID" value="NZ_JANYMP010000002.1"/>
</dbReference>
<protein>
    <submittedName>
        <fullName evidence="1">Uncharacterized protein</fullName>
    </submittedName>
</protein>
<name>A0A9X2VGS7_9PSEU</name>
<evidence type="ECO:0000313" key="2">
    <source>
        <dbReference type="Proteomes" id="UP001141259"/>
    </source>
</evidence>
<organism evidence="1 2">
    <name type="scientific">Umezawaea endophytica</name>
    <dbReference type="NCBI Taxonomy" id="1654476"/>
    <lineage>
        <taxon>Bacteria</taxon>
        <taxon>Bacillati</taxon>
        <taxon>Actinomycetota</taxon>
        <taxon>Actinomycetes</taxon>
        <taxon>Pseudonocardiales</taxon>
        <taxon>Pseudonocardiaceae</taxon>
        <taxon>Umezawaea</taxon>
    </lineage>
</organism>
<comment type="caution">
    <text evidence="1">The sequence shown here is derived from an EMBL/GenBank/DDBJ whole genome shotgun (WGS) entry which is preliminary data.</text>
</comment>
<dbReference type="EMBL" id="JANYMP010000002">
    <property type="protein sequence ID" value="MCS7476291.1"/>
    <property type="molecule type" value="Genomic_DNA"/>
</dbReference>
<gene>
    <name evidence="1" type="ORF">NZH93_05455</name>
</gene>
<dbReference type="AlphaFoldDB" id="A0A9X2VGS7"/>
<keyword evidence="2" id="KW-1185">Reference proteome</keyword>
<accession>A0A9X2VGS7</accession>
<reference evidence="1" key="1">
    <citation type="submission" date="2022-08" db="EMBL/GenBank/DDBJ databases">
        <authorList>
            <person name="Tistechok S."/>
            <person name="Samborskyy M."/>
            <person name="Roman I."/>
        </authorList>
    </citation>
    <scope>NUCLEOTIDE SEQUENCE</scope>
    <source>
        <strain evidence="1">DSM 103496</strain>
    </source>
</reference>
<evidence type="ECO:0000313" key="1">
    <source>
        <dbReference type="EMBL" id="MCS7476291.1"/>
    </source>
</evidence>
<dbReference type="Proteomes" id="UP001141259">
    <property type="component" value="Unassembled WGS sequence"/>
</dbReference>